<organism evidence="4 5">
    <name type="scientific">Ciona intestinalis</name>
    <name type="common">Transparent sea squirt</name>
    <name type="synonym">Ascidia intestinalis</name>
    <dbReference type="NCBI Taxonomy" id="7719"/>
    <lineage>
        <taxon>Eukaryota</taxon>
        <taxon>Metazoa</taxon>
        <taxon>Chordata</taxon>
        <taxon>Tunicata</taxon>
        <taxon>Ascidiacea</taxon>
        <taxon>Phlebobranchia</taxon>
        <taxon>Cionidae</taxon>
        <taxon>Ciona</taxon>
    </lineage>
</organism>
<feature type="compositionally biased region" description="Basic and acidic residues" evidence="3">
    <location>
        <begin position="403"/>
        <end position="423"/>
    </location>
</feature>
<dbReference type="SUPFAM" id="SSF48452">
    <property type="entry name" value="TPR-like"/>
    <property type="match status" value="1"/>
</dbReference>
<dbReference type="HOGENOM" id="CLU_615307_0_0_1"/>
<dbReference type="InterPro" id="IPR019734">
    <property type="entry name" value="TPR_rpt"/>
</dbReference>
<accession>A0A1W5BKC5</accession>
<dbReference type="Ensembl" id="ENSCINT00000007879.3">
    <property type="protein sequence ID" value="ENSCINP00000007879.3"/>
    <property type="gene ID" value="ENSCING00000003822.3"/>
</dbReference>
<feature type="compositionally biased region" description="Polar residues" evidence="3">
    <location>
        <begin position="424"/>
        <end position="434"/>
    </location>
</feature>
<protein>
    <submittedName>
        <fullName evidence="4">Uncharacterized LOC100178499</fullName>
    </submittedName>
</protein>
<evidence type="ECO:0000256" key="3">
    <source>
        <dbReference type="SAM" id="MobiDB-lite"/>
    </source>
</evidence>
<dbReference type="InterPro" id="IPR011990">
    <property type="entry name" value="TPR-like_helical_dom_sf"/>
</dbReference>
<dbReference type="KEGG" id="cin:100178499"/>
<reference evidence="4" key="3">
    <citation type="submission" date="2025-09" db="UniProtKB">
        <authorList>
            <consortium name="Ensembl"/>
        </authorList>
    </citation>
    <scope>IDENTIFICATION</scope>
</reference>
<dbReference type="AlphaFoldDB" id="F6ZSX6"/>
<dbReference type="GeneTree" id="ENSGT00940000164257"/>
<dbReference type="Proteomes" id="UP000008144">
    <property type="component" value="Unassembled WGS sequence"/>
</dbReference>
<keyword evidence="2" id="KW-0802">TPR repeat</keyword>
<dbReference type="STRING" id="7719.ENSCINP00000007879"/>
<feature type="region of interest" description="Disordered" evidence="3">
    <location>
        <begin position="376"/>
        <end position="445"/>
    </location>
</feature>
<reference evidence="5" key="1">
    <citation type="journal article" date="2002" name="Science">
        <title>The draft genome of Ciona intestinalis: insights into chordate and vertebrate origins.</title>
        <authorList>
            <person name="Dehal P."/>
            <person name="Satou Y."/>
            <person name="Campbell R.K."/>
            <person name="Chapman J."/>
            <person name="Degnan B."/>
            <person name="De Tomaso A."/>
            <person name="Davidson B."/>
            <person name="Di Gregorio A."/>
            <person name="Gelpke M."/>
            <person name="Goodstein D.M."/>
            <person name="Harafuji N."/>
            <person name="Hastings K.E."/>
            <person name="Ho I."/>
            <person name="Hotta K."/>
            <person name="Huang W."/>
            <person name="Kawashima T."/>
            <person name="Lemaire P."/>
            <person name="Martinez D."/>
            <person name="Meinertzhagen I.A."/>
            <person name="Necula S."/>
            <person name="Nonaka M."/>
            <person name="Putnam N."/>
            <person name="Rash S."/>
            <person name="Saiga H."/>
            <person name="Satake M."/>
            <person name="Terry A."/>
            <person name="Yamada L."/>
            <person name="Wang H.G."/>
            <person name="Awazu S."/>
            <person name="Azumi K."/>
            <person name="Boore J."/>
            <person name="Branno M."/>
            <person name="Chin-Bow S."/>
            <person name="DeSantis R."/>
            <person name="Doyle S."/>
            <person name="Francino P."/>
            <person name="Keys D.N."/>
            <person name="Haga S."/>
            <person name="Hayashi H."/>
            <person name="Hino K."/>
            <person name="Imai K.S."/>
            <person name="Inaba K."/>
            <person name="Kano S."/>
            <person name="Kobayashi K."/>
            <person name="Kobayashi M."/>
            <person name="Lee B.I."/>
            <person name="Makabe K.W."/>
            <person name="Manohar C."/>
            <person name="Matassi G."/>
            <person name="Medina M."/>
            <person name="Mochizuki Y."/>
            <person name="Mount S."/>
            <person name="Morishita T."/>
            <person name="Miura S."/>
            <person name="Nakayama A."/>
            <person name="Nishizaka S."/>
            <person name="Nomoto H."/>
            <person name="Ohta F."/>
            <person name="Oishi K."/>
            <person name="Rigoutsos I."/>
            <person name="Sano M."/>
            <person name="Sasaki A."/>
            <person name="Sasakura Y."/>
            <person name="Shoguchi E."/>
            <person name="Shin-i T."/>
            <person name="Spagnuolo A."/>
            <person name="Stainier D."/>
            <person name="Suzuki M.M."/>
            <person name="Tassy O."/>
            <person name="Takatori N."/>
            <person name="Tokuoka M."/>
            <person name="Yagi K."/>
            <person name="Yoshizaki F."/>
            <person name="Wada S."/>
            <person name="Zhang C."/>
            <person name="Hyatt P.D."/>
            <person name="Larimer F."/>
            <person name="Detter C."/>
            <person name="Doggett N."/>
            <person name="Glavina T."/>
            <person name="Hawkins T."/>
            <person name="Richardson P."/>
            <person name="Lucas S."/>
            <person name="Kohara Y."/>
            <person name="Levine M."/>
            <person name="Satoh N."/>
            <person name="Rokhsar D.S."/>
        </authorList>
    </citation>
    <scope>NUCLEOTIDE SEQUENCE [LARGE SCALE GENOMIC DNA]</scope>
</reference>
<feature type="compositionally biased region" description="Basic and acidic residues" evidence="3">
    <location>
        <begin position="436"/>
        <end position="445"/>
    </location>
</feature>
<dbReference type="PANTHER" id="PTHR22904:SF523">
    <property type="entry name" value="STRESS-INDUCED-PHOSPHOPROTEIN 1"/>
    <property type="match status" value="1"/>
</dbReference>
<dbReference type="InParanoid" id="F6ZSX6"/>
<keyword evidence="1" id="KW-0677">Repeat</keyword>
<name>F6ZSX6_CIOIN</name>
<feature type="compositionally biased region" description="Basic residues" evidence="3">
    <location>
        <begin position="386"/>
        <end position="396"/>
    </location>
</feature>
<gene>
    <name evidence="4" type="primary">LOC100178499</name>
</gene>
<reference evidence="4" key="2">
    <citation type="submission" date="2025-08" db="UniProtKB">
        <authorList>
            <consortium name="Ensembl"/>
        </authorList>
    </citation>
    <scope>IDENTIFICATION</scope>
</reference>
<dbReference type="PANTHER" id="PTHR22904">
    <property type="entry name" value="TPR REPEAT CONTAINING PROTEIN"/>
    <property type="match status" value="1"/>
</dbReference>
<dbReference type="RefSeq" id="XP_026694504.1">
    <property type="nucleotide sequence ID" value="XM_026838703.1"/>
</dbReference>
<keyword evidence="5" id="KW-1185">Reference proteome</keyword>
<dbReference type="OrthoDB" id="8062037at2759"/>
<dbReference type="GeneID" id="100178499"/>
<dbReference type="RefSeq" id="XP_026694503.1">
    <property type="nucleotide sequence ID" value="XM_026838702.1"/>
</dbReference>
<sequence length="445" mass="50015">MLPPVPSLIESSGEEDNLFSDDEKYPDKVFGEFPWGTNRSTNAGTQVEMWGKLSRTYQHEVLDCCHVLLVAPILFTRQTMPLKYMNWASECGLSSLERLMADVSEEGNVLDSHELVGLDMLREAHHALRSVVTSRVDNVAVVKFAKEIDQLKINDIKRAIALGSTQPQIKRLIDAMSCVADEHPPSADPPPKLKMNLYDFASSDDRKVVAALMTARQYAEVLHMMGQEGRDVVKELLAQQTEKDEMIGYKESGNKYFKESKFSEAVKQYSIAIKSYPYIAVLYSNRCKAAINLHNYKLAISDAYRAVTLKPEWGKAYYRLADALNHDGQYAAAIRKIDMGLTKCFNITERQELSKIRLALEEKLVKAGISHLALNGINNNLPEKPKKTKKKKKKSKAQATEETESKAGQNKDLETKSETKENKNPNSDVISGNNDVIKKHEECGL</sequence>
<dbReference type="Gene3D" id="1.25.40.10">
    <property type="entry name" value="Tetratricopeptide repeat domain"/>
    <property type="match status" value="1"/>
</dbReference>
<evidence type="ECO:0000313" key="4">
    <source>
        <dbReference type="Ensembl" id="ENSCINP00000007879.3"/>
    </source>
</evidence>
<proteinExistence type="predicted"/>
<evidence type="ECO:0000256" key="2">
    <source>
        <dbReference type="ARBA" id="ARBA00022803"/>
    </source>
</evidence>
<dbReference type="SMART" id="SM00028">
    <property type="entry name" value="TPR"/>
    <property type="match status" value="3"/>
</dbReference>
<evidence type="ECO:0000313" key="5">
    <source>
        <dbReference type="Proteomes" id="UP000008144"/>
    </source>
</evidence>
<evidence type="ECO:0000256" key="1">
    <source>
        <dbReference type="ARBA" id="ARBA00022737"/>
    </source>
</evidence>
<dbReference type="GO" id="GO:0051879">
    <property type="term" value="F:Hsp90 protein binding"/>
    <property type="evidence" value="ECO:0000318"/>
    <property type="project" value="GO_Central"/>
</dbReference>
<accession>F6ZSX6</accession>